<evidence type="ECO:0000256" key="4">
    <source>
        <dbReference type="ARBA" id="ARBA00023027"/>
    </source>
</evidence>
<dbReference type="EC" id="1.6.5.-" evidence="6"/>
<dbReference type="GO" id="GO:0010181">
    <property type="term" value="F:FMN binding"/>
    <property type="evidence" value="ECO:0007669"/>
    <property type="project" value="UniProtKB-UniRule"/>
</dbReference>
<keyword evidence="2 6" id="KW-0288">FMN</keyword>
<evidence type="ECO:0000256" key="6">
    <source>
        <dbReference type="HAMAP-Rule" id="MF_01216"/>
    </source>
</evidence>
<dbReference type="GO" id="GO:0016655">
    <property type="term" value="F:oxidoreductase activity, acting on NAD(P)H, quinone or similar compound as acceptor"/>
    <property type="evidence" value="ECO:0007669"/>
    <property type="project" value="InterPro"/>
</dbReference>
<organism evidence="8 9">
    <name type="scientific">Paraburkholderia caballeronis</name>
    <dbReference type="NCBI Taxonomy" id="416943"/>
    <lineage>
        <taxon>Bacteria</taxon>
        <taxon>Pseudomonadati</taxon>
        <taxon>Pseudomonadota</taxon>
        <taxon>Betaproteobacteria</taxon>
        <taxon>Burkholderiales</taxon>
        <taxon>Burkholderiaceae</taxon>
        <taxon>Paraburkholderia</taxon>
    </lineage>
</organism>
<dbReference type="EC" id="1.7.1.17" evidence="6"/>
<keyword evidence="1 6" id="KW-0285">Flavoprotein</keyword>
<dbReference type="InterPro" id="IPR023048">
    <property type="entry name" value="NADH:quinone_OxRdtase_FMN_depd"/>
</dbReference>
<evidence type="ECO:0000256" key="1">
    <source>
        <dbReference type="ARBA" id="ARBA00022630"/>
    </source>
</evidence>
<dbReference type="GO" id="GO:0016652">
    <property type="term" value="F:oxidoreductase activity, acting on NAD(P)H as acceptor"/>
    <property type="evidence" value="ECO:0007669"/>
    <property type="project" value="UniProtKB-UniRule"/>
</dbReference>
<keyword evidence="3 6" id="KW-0560">Oxidoreductase</keyword>
<evidence type="ECO:0000256" key="2">
    <source>
        <dbReference type="ARBA" id="ARBA00022643"/>
    </source>
</evidence>
<reference evidence="9" key="1">
    <citation type="submission" date="2016-10" db="EMBL/GenBank/DDBJ databases">
        <authorList>
            <person name="Varghese N."/>
            <person name="Submissions S."/>
        </authorList>
    </citation>
    <scope>NUCLEOTIDE SEQUENCE [LARGE SCALE GENOMIC DNA]</scope>
    <source>
        <strain evidence="9">LMG 26416</strain>
    </source>
</reference>
<keyword evidence="9" id="KW-1185">Reference proteome</keyword>
<dbReference type="RefSeq" id="WP_090548398.1">
    <property type="nucleotide sequence ID" value="NZ_FNSR01000002.1"/>
</dbReference>
<evidence type="ECO:0000313" key="9">
    <source>
        <dbReference type="Proteomes" id="UP000199120"/>
    </source>
</evidence>
<dbReference type="SUPFAM" id="SSF52218">
    <property type="entry name" value="Flavoproteins"/>
    <property type="match status" value="1"/>
</dbReference>
<name>A0A1H7V8K2_9BURK</name>
<feature type="binding site" evidence="6">
    <location>
        <begin position="16"/>
        <end position="18"/>
    </location>
    <ligand>
        <name>FMN</name>
        <dbReference type="ChEBI" id="CHEBI:58210"/>
    </ligand>
</feature>
<feature type="binding site" evidence="6">
    <location>
        <position position="10"/>
    </location>
    <ligand>
        <name>FMN</name>
        <dbReference type="ChEBI" id="CHEBI:58210"/>
    </ligand>
</feature>
<keyword evidence="4 6" id="KW-0520">NAD</keyword>
<evidence type="ECO:0000259" key="7">
    <source>
        <dbReference type="Pfam" id="PF02525"/>
    </source>
</evidence>
<dbReference type="OrthoDB" id="9787136at2"/>
<comment type="similarity">
    <text evidence="6">Belongs to the azoreductase type 1 family.</text>
</comment>
<accession>A0A1H7V8K2</accession>
<proteinExistence type="inferred from homology"/>
<comment type="catalytic activity">
    <reaction evidence="5">
        <text>N,N-dimethyl-1,4-phenylenediamine + anthranilate + 2 NAD(+) = 2-(4-dimethylaminophenyl)diazenylbenzoate + 2 NADH + 2 H(+)</text>
        <dbReference type="Rhea" id="RHEA:55872"/>
        <dbReference type="ChEBI" id="CHEBI:15378"/>
        <dbReference type="ChEBI" id="CHEBI:15783"/>
        <dbReference type="ChEBI" id="CHEBI:16567"/>
        <dbReference type="ChEBI" id="CHEBI:57540"/>
        <dbReference type="ChEBI" id="CHEBI:57945"/>
        <dbReference type="ChEBI" id="CHEBI:71579"/>
        <dbReference type="EC" id="1.7.1.17"/>
    </reaction>
    <physiologicalReaction direction="right-to-left" evidence="5">
        <dbReference type="Rhea" id="RHEA:55874"/>
    </physiologicalReaction>
</comment>
<feature type="domain" description="Flavodoxin-like fold" evidence="7">
    <location>
        <begin position="3"/>
        <end position="208"/>
    </location>
</feature>
<evidence type="ECO:0000256" key="5">
    <source>
        <dbReference type="ARBA" id="ARBA00048542"/>
    </source>
</evidence>
<dbReference type="InterPro" id="IPR003680">
    <property type="entry name" value="Flavodoxin_fold"/>
</dbReference>
<dbReference type="HAMAP" id="MF_01216">
    <property type="entry name" value="Azoreductase_type1"/>
    <property type="match status" value="1"/>
</dbReference>
<comment type="catalytic activity">
    <reaction evidence="6">
        <text>2 a quinone + NADH + H(+) = 2 a 1,4-benzosemiquinone + NAD(+)</text>
        <dbReference type="Rhea" id="RHEA:65952"/>
        <dbReference type="ChEBI" id="CHEBI:15378"/>
        <dbReference type="ChEBI" id="CHEBI:57540"/>
        <dbReference type="ChEBI" id="CHEBI:57945"/>
        <dbReference type="ChEBI" id="CHEBI:132124"/>
        <dbReference type="ChEBI" id="CHEBI:134225"/>
    </reaction>
</comment>
<comment type="caution">
    <text evidence="6">Lacks conserved residue(s) required for the propagation of feature annotation.</text>
</comment>
<dbReference type="InterPro" id="IPR029039">
    <property type="entry name" value="Flavoprotein-like_sf"/>
</dbReference>
<dbReference type="PANTHER" id="PTHR43741">
    <property type="entry name" value="FMN-DEPENDENT NADH-AZOREDUCTASE 1"/>
    <property type="match status" value="1"/>
</dbReference>
<protein>
    <recommendedName>
        <fullName evidence="6">FMN dependent NADH:quinone oxidoreductase</fullName>
        <ecNumber evidence="6">1.6.5.-</ecNumber>
    </recommendedName>
    <alternativeName>
        <fullName evidence="6">Azo-dye reductase</fullName>
    </alternativeName>
    <alternativeName>
        <fullName evidence="6">FMN-dependent NADH-azo compound oxidoreductase</fullName>
    </alternativeName>
    <alternativeName>
        <fullName evidence="6">FMN-dependent NADH-azoreductase</fullName>
        <ecNumber evidence="6">1.7.1.17</ecNumber>
    </alternativeName>
</protein>
<sequence length="219" mass="23894">MTTLLHIEASPRKTRSASIEVARGFIERFRAARPDTEVTTLDLWSGALPEFGAEALDAKYAGLAGAPLTPAQENAWRTLRELAAHLHRADVIVLSVPLWNFGIPYKLKQFIDLVSQKDILFTFDPARGLAGMLNGKTAVAVYARGLDYDAQSASGTPAAEFDLQRPYVEKWLKFIGVADVHAIVVQKTLFGPDVDHGAREAAADEARELAGRIAQRRGG</sequence>
<dbReference type="Gene3D" id="3.40.50.360">
    <property type="match status" value="1"/>
</dbReference>
<evidence type="ECO:0000313" key="8">
    <source>
        <dbReference type="EMBL" id="SEM05268.1"/>
    </source>
</evidence>
<gene>
    <name evidence="6" type="primary">azoR</name>
    <name evidence="8" type="ORF">SAMN05192542_12333</name>
</gene>
<comment type="cofactor">
    <cofactor evidence="6">
        <name>FMN</name>
        <dbReference type="ChEBI" id="CHEBI:58210"/>
    </cofactor>
    <text evidence="6">Binds 1 FMN per subunit.</text>
</comment>
<dbReference type="GO" id="GO:0009055">
    <property type="term" value="F:electron transfer activity"/>
    <property type="evidence" value="ECO:0007669"/>
    <property type="project" value="UniProtKB-UniRule"/>
</dbReference>
<dbReference type="InterPro" id="IPR050104">
    <property type="entry name" value="FMN-dep_NADH:Q_OxRdtase_AzoR1"/>
</dbReference>
<dbReference type="Pfam" id="PF02525">
    <property type="entry name" value="Flavodoxin_2"/>
    <property type="match status" value="1"/>
</dbReference>
<dbReference type="Proteomes" id="UP000199120">
    <property type="component" value="Unassembled WGS sequence"/>
</dbReference>
<evidence type="ECO:0000256" key="3">
    <source>
        <dbReference type="ARBA" id="ARBA00023002"/>
    </source>
</evidence>
<comment type="subunit">
    <text evidence="6">Homodimer.</text>
</comment>
<comment type="function">
    <text evidence="6">Quinone reductase that provides resistance to thiol-specific stress caused by electrophilic quinones.</text>
</comment>
<dbReference type="EMBL" id="FOAJ01000023">
    <property type="protein sequence ID" value="SEM05268.1"/>
    <property type="molecule type" value="Genomic_DNA"/>
</dbReference>
<dbReference type="AlphaFoldDB" id="A0A1H7V8K2"/>
<comment type="function">
    <text evidence="6">Also exhibits azoreductase activity. Catalyzes the reductive cleavage of the azo bond in aromatic azo compounds to the corresponding amines.</text>
</comment>
<dbReference type="PANTHER" id="PTHR43741:SF4">
    <property type="entry name" value="FMN-DEPENDENT NADH:QUINONE OXIDOREDUCTASE"/>
    <property type="match status" value="1"/>
</dbReference>